<gene>
    <name evidence="1" type="ORF">SAMN04489724_1949</name>
</gene>
<name>A0A1I7AGH9_9BACT</name>
<proteinExistence type="predicted"/>
<accession>A0A1I7AGH9</accession>
<dbReference type="AlphaFoldDB" id="A0A1I7AGH9"/>
<keyword evidence="2" id="KW-1185">Reference proteome</keyword>
<protein>
    <submittedName>
        <fullName evidence="1">Uncharacterized protein</fullName>
    </submittedName>
</protein>
<reference evidence="2" key="1">
    <citation type="submission" date="2016-10" db="EMBL/GenBank/DDBJ databases">
        <authorList>
            <person name="Varghese N."/>
            <person name="Submissions S."/>
        </authorList>
    </citation>
    <scope>NUCLEOTIDE SEQUENCE [LARGE SCALE GENOMIC DNA]</scope>
    <source>
        <strain evidence="2">DSM 23445</strain>
    </source>
</reference>
<dbReference type="STRING" id="305507.SAMN04489724_1949"/>
<sequence length="38" mass="4581">MRQAREKISEETLNMNFEQLKEYIAQKLLKDTIEIPTK</sequence>
<organism evidence="1 2">
    <name type="scientific">Algoriphagus locisalis</name>
    <dbReference type="NCBI Taxonomy" id="305507"/>
    <lineage>
        <taxon>Bacteria</taxon>
        <taxon>Pseudomonadati</taxon>
        <taxon>Bacteroidota</taxon>
        <taxon>Cytophagia</taxon>
        <taxon>Cytophagales</taxon>
        <taxon>Cyclobacteriaceae</taxon>
        <taxon>Algoriphagus</taxon>
    </lineage>
</organism>
<dbReference type="Proteomes" id="UP000199673">
    <property type="component" value="Unassembled WGS sequence"/>
</dbReference>
<evidence type="ECO:0000313" key="2">
    <source>
        <dbReference type="Proteomes" id="UP000199673"/>
    </source>
</evidence>
<dbReference type="EMBL" id="FPBF01000002">
    <property type="protein sequence ID" value="SFT74008.1"/>
    <property type="molecule type" value="Genomic_DNA"/>
</dbReference>
<evidence type="ECO:0000313" key="1">
    <source>
        <dbReference type="EMBL" id="SFT74008.1"/>
    </source>
</evidence>